<evidence type="ECO:0000313" key="4">
    <source>
        <dbReference type="Proteomes" id="UP000279236"/>
    </source>
</evidence>
<gene>
    <name evidence="3" type="ORF">EHS24_003228</name>
</gene>
<keyword evidence="1" id="KW-0812">Transmembrane</keyword>
<dbReference type="OrthoDB" id="2354757at2759"/>
<feature type="chain" id="PRO_5019080877" evidence="2">
    <location>
        <begin position="28"/>
        <end position="247"/>
    </location>
</feature>
<dbReference type="Proteomes" id="UP000279236">
    <property type="component" value="Unassembled WGS sequence"/>
</dbReference>
<comment type="caution">
    <text evidence="3">The sequence shown here is derived from an EMBL/GenBank/DDBJ whole genome shotgun (WGS) entry which is preliminary data.</text>
</comment>
<reference evidence="3 4" key="1">
    <citation type="submission" date="2018-11" db="EMBL/GenBank/DDBJ databases">
        <title>Genome sequence of Apiotrichum porosum DSM 27194.</title>
        <authorList>
            <person name="Aliyu H."/>
            <person name="Gorte O."/>
            <person name="Ochsenreither K."/>
        </authorList>
    </citation>
    <scope>NUCLEOTIDE SEQUENCE [LARGE SCALE GENOMIC DNA]</scope>
    <source>
        <strain evidence="3 4">DSM 27194</strain>
    </source>
</reference>
<sequence>MSNWGPKGLSLTLALGASVLLVATTLSVPVTNRITVFTVTDDTVQAEFGLWGAYYRNLRSGSYETTSPALGYTLHTQWLSLLSNDDARSVNAAVQTLSRGVVLAPLSAALGTITAVMGVLAMGLASPVLGMVAFVRLVLAGLLGCVAFLLILTLGLFVRSRLLPASNGAYAVHLGNGASLSLGASILWMLAIALTLFSNCAGAAGAASKSSDDSSSVFQKASECTAATPFTDLPVRQPRRAKYASSY</sequence>
<protein>
    <submittedName>
        <fullName evidence="3">Uncharacterized protein</fullName>
    </submittedName>
</protein>
<evidence type="ECO:0000256" key="2">
    <source>
        <dbReference type="SAM" id="SignalP"/>
    </source>
</evidence>
<name>A0A427XFS3_9TREE</name>
<feature type="transmembrane region" description="Helical" evidence="1">
    <location>
        <begin position="178"/>
        <end position="197"/>
    </location>
</feature>
<dbReference type="InterPro" id="IPR051380">
    <property type="entry name" value="pH-response_reg_palI/RIM9"/>
</dbReference>
<dbReference type="RefSeq" id="XP_028472813.1">
    <property type="nucleotide sequence ID" value="XM_028618925.1"/>
</dbReference>
<organism evidence="3 4">
    <name type="scientific">Apiotrichum porosum</name>
    <dbReference type="NCBI Taxonomy" id="105984"/>
    <lineage>
        <taxon>Eukaryota</taxon>
        <taxon>Fungi</taxon>
        <taxon>Dikarya</taxon>
        <taxon>Basidiomycota</taxon>
        <taxon>Agaricomycotina</taxon>
        <taxon>Tremellomycetes</taxon>
        <taxon>Trichosporonales</taxon>
        <taxon>Trichosporonaceae</taxon>
        <taxon>Apiotrichum</taxon>
    </lineage>
</organism>
<dbReference type="GO" id="GO:0032153">
    <property type="term" value="C:cell division site"/>
    <property type="evidence" value="ECO:0007669"/>
    <property type="project" value="TreeGrafter"/>
</dbReference>
<feature type="transmembrane region" description="Helical" evidence="1">
    <location>
        <begin position="137"/>
        <end position="158"/>
    </location>
</feature>
<dbReference type="GeneID" id="39587771"/>
<dbReference type="PANTHER" id="PTHR28013:SF4">
    <property type="entry name" value="MARVEL DOMAIN-CONTAINING PROTEIN"/>
    <property type="match status" value="1"/>
</dbReference>
<feature type="transmembrane region" description="Helical" evidence="1">
    <location>
        <begin position="102"/>
        <end position="125"/>
    </location>
</feature>
<evidence type="ECO:0000256" key="1">
    <source>
        <dbReference type="SAM" id="Phobius"/>
    </source>
</evidence>
<keyword evidence="4" id="KW-1185">Reference proteome</keyword>
<dbReference type="PANTHER" id="PTHR28013">
    <property type="entry name" value="PROTEIN DCV1-RELATED"/>
    <property type="match status" value="1"/>
</dbReference>
<dbReference type="GO" id="GO:0035838">
    <property type="term" value="C:growing cell tip"/>
    <property type="evidence" value="ECO:0007669"/>
    <property type="project" value="TreeGrafter"/>
</dbReference>
<dbReference type="EMBL" id="RSCE01000015">
    <property type="protein sequence ID" value="RSH77666.1"/>
    <property type="molecule type" value="Genomic_DNA"/>
</dbReference>
<proteinExistence type="predicted"/>
<keyword evidence="1" id="KW-1133">Transmembrane helix</keyword>
<evidence type="ECO:0000313" key="3">
    <source>
        <dbReference type="EMBL" id="RSH77666.1"/>
    </source>
</evidence>
<dbReference type="AlphaFoldDB" id="A0A427XFS3"/>
<dbReference type="GO" id="GO:0005886">
    <property type="term" value="C:plasma membrane"/>
    <property type="evidence" value="ECO:0007669"/>
    <property type="project" value="TreeGrafter"/>
</dbReference>
<accession>A0A427XFS3</accession>
<keyword evidence="1" id="KW-0472">Membrane</keyword>
<keyword evidence="2" id="KW-0732">Signal</keyword>
<feature type="signal peptide" evidence="2">
    <location>
        <begin position="1"/>
        <end position="27"/>
    </location>
</feature>